<reference evidence="2" key="1">
    <citation type="submission" date="2022-10" db="EMBL/GenBank/DDBJ databases">
        <title>The WGS of Solirubrobacter phytolaccae KCTC 29190.</title>
        <authorList>
            <person name="Jiang Z."/>
        </authorList>
    </citation>
    <scope>NUCLEOTIDE SEQUENCE</scope>
    <source>
        <strain evidence="2">KCTC 29190</strain>
    </source>
</reference>
<keyword evidence="3" id="KW-1185">Reference proteome</keyword>
<sequence>MDIDAGRQRAGAWAMRSEREQRRQDEQQAAQRVGATPAHPFSGLGNAAVARAMLARNPATFTPQGYEEAMAKKAEFMDILYRRRDYRPSTGRGNFDVTYDAKGGRLVVTVRCHFNFLGGSESDYPDADPEELAWDPKASAEWKTKFMELVSAKWSNTFTFHCTKPWWEDLKANVQIRFVEDSKDPHYDLNITKIPEDEERGSSVTAPKWWQDKGKTKFDSEDLRPHDKAAGTQRPAVHEAGHMLGLADEYPIKKGKKAKTAAHDLLVRTEFGHGVARKRDGRVMSNGEDIEPEHGVTFIEALRVVTMMKEWSFDAKPPTPVPTELIDGPLPKPKQDPLAPEGPEVAFA</sequence>
<protein>
    <submittedName>
        <fullName evidence="2">Uncharacterized protein</fullName>
    </submittedName>
</protein>
<dbReference type="EMBL" id="JAPDDP010000004">
    <property type="protein sequence ID" value="MDA0179300.1"/>
    <property type="molecule type" value="Genomic_DNA"/>
</dbReference>
<dbReference type="Proteomes" id="UP001147653">
    <property type="component" value="Unassembled WGS sequence"/>
</dbReference>
<evidence type="ECO:0000313" key="2">
    <source>
        <dbReference type="EMBL" id="MDA0179300.1"/>
    </source>
</evidence>
<feature type="compositionally biased region" description="Basic and acidic residues" evidence="1">
    <location>
        <begin position="16"/>
        <end position="26"/>
    </location>
</feature>
<proteinExistence type="predicted"/>
<comment type="caution">
    <text evidence="2">The sequence shown here is derived from an EMBL/GenBank/DDBJ whole genome shotgun (WGS) entry which is preliminary data.</text>
</comment>
<dbReference type="Gene3D" id="3.40.390.10">
    <property type="entry name" value="Collagenase (Catalytic Domain)"/>
    <property type="match status" value="1"/>
</dbReference>
<feature type="compositionally biased region" description="Basic and acidic residues" evidence="1">
    <location>
        <begin position="216"/>
        <end position="229"/>
    </location>
</feature>
<feature type="region of interest" description="Disordered" evidence="1">
    <location>
        <begin position="1"/>
        <end position="41"/>
    </location>
</feature>
<gene>
    <name evidence="2" type="ORF">OJ997_03240</name>
</gene>
<evidence type="ECO:0000313" key="3">
    <source>
        <dbReference type="Proteomes" id="UP001147653"/>
    </source>
</evidence>
<organism evidence="2 3">
    <name type="scientific">Solirubrobacter phytolaccae</name>
    <dbReference type="NCBI Taxonomy" id="1404360"/>
    <lineage>
        <taxon>Bacteria</taxon>
        <taxon>Bacillati</taxon>
        <taxon>Actinomycetota</taxon>
        <taxon>Thermoleophilia</taxon>
        <taxon>Solirubrobacterales</taxon>
        <taxon>Solirubrobacteraceae</taxon>
        <taxon>Solirubrobacter</taxon>
    </lineage>
</organism>
<dbReference type="InterPro" id="IPR024079">
    <property type="entry name" value="MetalloPept_cat_dom_sf"/>
</dbReference>
<evidence type="ECO:0000256" key="1">
    <source>
        <dbReference type="SAM" id="MobiDB-lite"/>
    </source>
</evidence>
<feature type="region of interest" description="Disordered" evidence="1">
    <location>
        <begin position="216"/>
        <end position="236"/>
    </location>
</feature>
<name>A0A9X3S9J1_9ACTN</name>
<accession>A0A9X3S9J1</accession>
<dbReference type="GO" id="GO:0008237">
    <property type="term" value="F:metallopeptidase activity"/>
    <property type="evidence" value="ECO:0007669"/>
    <property type="project" value="InterPro"/>
</dbReference>
<feature type="region of interest" description="Disordered" evidence="1">
    <location>
        <begin position="313"/>
        <end position="348"/>
    </location>
</feature>
<dbReference type="AlphaFoldDB" id="A0A9X3S9J1"/>